<dbReference type="Pfam" id="PF07727">
    <property type="entry name" value="RVT_2"/>
    <property type="match status" value="1"/>
</dbReference>
<name>A0A5B6VMY9_9ROSI</name>
<feature type="domain" description="Reverse transcriptase Ty1/copia-type" evidence="1">
    <location>
        <begin position="14"/>
        <end position="168"/>
    </location>
</feature>
<evidence type="ECO:0000259" key="1">
    <source>
        <dbReference type="Pfam" id="PF07727"/>
    </source>
</evidence>
<dbReference type="Proteomes" id="UP000325315">
    <property type="component" value="Unassembled WGS sequence"/>
</dbReference>
<organism evidence="2 3">
    <name type="scientific">Gossypium australe</name>
    <dbReference type="NCBI Taxonomy" id="47621"/>
    <lineage>
        <taxon>Eukaryota</taxon>
        <taxon>Viridiplantae</taxon>
        <taxon>Streptophyta</taxon>
        <taxon>Embryophyta</taxon>
        <taxon>Tracheophyta</taxon>
        <taxon>Spermatophyta</taxon>
        <taxon>Magnoliopsida</taxon>
        <taxon>eudicotyledons</taxon>
        <taxon>Gunneridae</taxon>
        <taxon>Pentapetalae</taxon>
        <taxon>rosids</taxon>
        <taxon>malvids</taxon>
        <taxon>Malvales</taxon>
        <taxon>Malvaceae</taxon>
        <taxon>Malvoideae</taxon>
        <taxon>Gossypium</taxon>
    </lineage>
</organism>
<dbReference type="EMBL" id="SMMG02000006">
    <property type="protein sequence ID" value="KAA3470482.1"/>
    <property type="molecule type" value="Genomic_DNA"/>
</dbReference>
<comment type="caution">
    <text evidence="2">The sequence shown here is derived from an EMBL/GenBank/DDBJ whole genome shotgun (WGS) entry which is preliminary data.</text>
</comment>
<dbReference type="OrthoDB" id="1001497at2759"/>
<evidence type="ECO:0000313" key="2">
    <source>
        <dbReference type="EMBL" id="KAA3470482.1"/>
    </source>
</evidence>
<proteinExistence type="predicted"/>
<dbReference type="SUPFAM" id="SSF56672">
    <property type="entry name" value="DNA/RNA polymerases"/>
    <property type="match status" value="1"/>
</dbReference>
<keyword evidence="3" id="KW-1185">Reference proteome</keyword>
<dbReference type="InterPro" id="IPR013103">
    <property type="entry name" value="RVT_2"/>
</dbReference>
<gene>
    <name evidence="2" type="ORF">EPI10_016191</name>
</gene>
<dbReference type="InterPro" id="IPR043502">
    <property type="entry name" value="DNA/RNA_pol_sf"/>
</dbReference>
<accession>A0A5B6VMY9</accession>
<protein>
    <submittedName>
        <fullName evidence="2">Retrovirus-related Pol polyprotein from transposon TNT 1-94</fullName>
    </submittedName>
</protein>
<reference evidence="3" key="1">
    <citation type="journal article" date="2019" name="Plant Biotechnol. J.">
        <title>Genome sequencing of the Australian wild diploid species Gossypium australe highlights disease resistance and delayed gland morphogenesis.</title>
        <authorList>
            <person name="Cai Y."/>
            <person name="Cai X."/>
            <person name="Wang Q."/>
            <person name="Wang P."/>
            <person name="Zhang Y."/>
            <person name="Cai C."/>
            <person name="Xu Y."/>
            <person name="Wang K."/>
            <person name="Zhou Z."/>
            <person name="Wang C."/>
            <person name="Geng S."/>
            <person name="Li B."/>
            <person name="Dong Q."/>
            <person name="Hou Y."/>
            <person name="Wang H."/>
            <person name="Ai P."/>
            <person name="Liu Z."/>
            <person name="Yi F."/>
            <person name="Sun M."/>
            <person name="An G."/>
            <person name="Cheng J."/>
            <person name="Zhang Y."/>
            <person name="Shi Q."/>
            <person name="Xie Y."/>
            <person name="Shi X."/>
            <person name="Chang Y."/>
            <person name="Huang F."/>
            <person name="Chen Y."/>
            <person name="Hong S."/>
            <person name="Mi L."/>
            <person name="Sun Q."/>
            <person name="Zhang L."/>
            <person name="Zhou B."/>
            <person name="Peng R."/>
            <person name="Zhang X."/>
            <person name="Liu F."/>
        </authorList>
    </citation>
    <scope>NUCLEOTIDE SEQUENCE [LARGE SCALE GENOMIC DNA]</scope>
    <source>
        <strain evidence="3">cv. PA1801</strain>
    </source>
</reference>
<dbReference type="AlphaFoldDB" id="A0A5B6VMY9"/>
<sequence length="168" mass="19690">MYDPVAKKIIVSRDVHGIDYTKVYAPVARMDTVRMIITFATQKGWNVYQLDVKSAFLHGELKENVFVKQQKGYEKKGSEHMVYKLQKALYGLKQALRAWFSRIESYFIKEGFKRSKILIASIYCDDEVMLYEFKNSMKKQFDTTNLGNMRFILGIEVLQRADDVFICQ</sequence>
<evidence type="ECO:0000313" key="3">
    <source>
        <dbReference type="Proteomes" id="UP000325315"/>
    </source>
</evidence>